<gene>
    <name evidence="1" type="ORF">FRD01_04630</name>
</gene>
<reference evidence="1 2" key="1">
    <citation type="submission" date="2019-08" db="EMBL/GenBank/DDBJ databases">
        <authorList>
            <person name="Liang Q."/>
        </authorList>
    </citation>
    <scope>NUCLEOTIDE SEQUENCE [LARGE SCALE GENOMIC DNA]</scope>
    <source>
        <strain evidence="1 2">V1718</strain>
    </source>
</reference>
<name>A0A5B8XL49_9DELT</name>
<accession>A0A5B8XL49</accession>
<dbReference type="InterPro" id="IPR007922">
    <property type="entry name" value="DciA-like"/>
</dbReference>
<dbReference type="RefSeq" id="WP_146958064.1">
    <property type="nucleotide sequence ID" value="NZ_CP042467.1"/>
</dbReference>
<dbReference type="OrthoDB" id="5516926at2"/>
<keyword evidence="2" id="KW-1185">Reference proteome</keyword>
<dbReference type="Pfam" id="PF05258">
    <property type="entry name" value="DciA"/>
    <property type="match status" value="1"/>
</dbReference>
<dbReference type="AlphaFoldDB" id="A0A5B8XL49"/>
<dbReference type="Proteomes" id="UP000321595">
    <property type="component" value="Chromosome"/>
</dbReference>
<dbReference type="EMBL" id="CP042467">
    <property type="protein sequence ID" value="QED26542.1"/>
    <property type="molecule type" value="Genomic_DNA"/>
</dbReference>
<organism evidence="1 2">
    <name type="scientific">Microvenator marinus</name>
    <dbReference type="NCBI Taxonomy" id="2600177"/>
    <lineage>
        <taxon>Bacteria</taxon>
        <taxon>Deltaproteobacteria</taxon>
        <taxon>Bradymonadales</taxon>
        <taxon>Microvenatoraceae</taxon>
        <taxon>Microvenator</taxon>
    </lineage>
</organism>
<sequence length="134" mass="14764">MNDFTSIVRKAAAKAQLTPSPKLLKETWSVLVGEELAAKTEPLSLNEGVLEVAIPESWEGQTKKIAKRIKQDVSAFFPSVKSVSCVADANPKRLKLTDAEAALDSTEEPSVDDSLEATLQRIERLMLKRDLQNK</sequence>
<evidence type="ECO:0000313" key="2">
    <source>
        <dbReference type="Proteomes" id="UP000321595"/>
    </source>
</evidence>
<evidence type="ECO:0000313" key="1">
    <source>
        <dbReference type="EMBL" id="QED26542.1"/>
    </source>
</evidence>
<proteinExistence type="predicted"/>
<dbReference type="KEGG" id="bbae:FRD01_04630"/>
<protein>
    <submittedName>
        <fullName evidence="1">DUF721 domain-containing protein</fullName>
    </submittedName>
</protein>